<dbReference type="HAMAP" id="MF_02079">
    <property type="entry name" value="PGT_RodA"/>
    <property type="match status" value="1"/>
</dbReference>
<dbReference type="EMBL" id="UOEM01000088">
    <property type="protein sequence ID" value="VAW15723.1"/>
    <property type="molecule type" value="Genomic_DNA"/>
</dbReference>
<dbReference type="AlphaFoldDB" id="A0A3B0THV5"/>
<name>A0A3B0THV5_9ZZZZ</name>
<dbReference type="NCBIfam" id="TIGR02210">
    <property type="entry name" value="rodA_shape"/>
    <property type="match status" value="1"/>
</dbReference>
<dbReference type="PANTHER" id="PTHR30474">
    <property type="entry name" value="CELL CYCLE PROTEIN"/>
    <property type="match status" value="1"/>
</dbReference>
<evidence type="ECO:0000313" key="7">
    <source>
        <dbReference type="EMBL" id="VAW15723.1"/>
    </source>
</evidence>
<organism evidence="7">
    <name type="scientific">hydrothermal vent metagenome</name>
    <dbReference type="NCBI Taxonomy" id="652676"/>
    <lineage>
        <taxon>unclassified sequences</taxon>
        <taxon>metagenomes</taxon>
        <taxon>ecological metagenomes</taxon>
    </lineage>
</organism>
<dbReference type="InterPro" id="IPR011923">
    <property type="entry name" value="RodA/MrdB"/>
</dbReference>
<evidence type="ECO:0000256" key="4">
    <source>
        <dbReference type="ARBA" id="ARBA00022989"/>
    </source>
</evidence>
<feature type="transmembrane region" description="Helical" evidence="6">
    <location>
        <begin position="198"/>
        <end position="215"/>
    </location>
</feature>
<feature type="transmembrane region" description="Helical" evidence="6">
    <location>
        <begin position="24"/>
        <end position="45"/>
    </location>
</feature>
<accession>A0A3B0THV5</accession>
<keyword evidence="3" id="KW-0133">Cell shape</keyword>
<feature type="transmembrane region" description="Helical" evidence="6">
    <location>
        <begin position="312"/>
        <end position="340"/>
    </location>
</feature>
<evidence type="ECO:0000256" key="5">
    <source>
        <dbReference type="ARBA" id="ARBA00023136"/>
    </source>
</evidence>
<dbReference type="PANTHER" id="PTHR30474:SF1">
    <property type="entry name" value="PEPTIDOGLYCAN GLYCOSYLTRANSFERASE MRDB"/>
    <property type="match status" value="1"/>
</dbReference>
<sequence length="383" mass="40830">MALAGPRQEHAGFSAWARLRQVNWVFASLLVVLAAIGAVELYSVAGESMDPWARAHLWRFSFAFTLFLVVAIVDIRFWMAVSLPIYGLALAGLVAVQLAGATYGGATRWLSLGGLSIQPSELMKIGLVMALARIYQTIDAGRVSHPRHLVLPLVLIAVPTGIIALQPDLGTAVLLLVSGFGVMALAGVHWLYFLGGGIAAAAAAPFAWSMLYTYQKIRVMTFLDPERDPLGAGFNIIQSKIALGSGGAFGRGFGNGTQSDLNFVPEKHTDFIFTVFGEEFGFAGAVVVLVLFMSVIGLGLKMSARVENRFGRLVGGGVTITLFAFVFVNVAMVTGLVPVVGVPLPLISYGGTVMLAVMFGLGLLMSAHVHARVNMPRPLARRK</sequence>
<dbReference type="GO" id="GO:0032153">
    <property type="term" value="C:cell division site"/>
    <property type="evidence" value="ECO:0007669"/>
    <property type="project" value="TreeGrafter"/>
</dbReference>
<dbReference type="GO" id="GO:0015648">
    <property type="term" value="F:lipid-linked peptidoglycan transporter activity"/>
    <property type="evidence" value="ECO:0007669"/>
    <property type="project" value="TreeGrafter"/>
</dbReference>
<feature type="transmembrane region" description="Helical" evidence="6">
    <location>
        <begin position="346"/>
        <end position="367"/>
    </location>
</feature>
<feature type="transmembrane region" description="Helical" evidence="6">
    <location>
        <begin position="57"/>
        <end position="79"/>
    </location>
</feature>
<dbReference type="GO" id="GO:0008360">
    <property type="term" value="P:regulation of cell shape"/>
    <property type="evidence" value="ECO:0007669"/>
    <property type="project" value="UniProtKB-KW"/>
</dbReference>
<dbReference type="GO" id="GO:0051301">
    <property type="term" value="P:cell division"/>
    <property type="evidence" value="ECO:0007669"/>
    <property type="project" value="InterPro"/>
</dbReference>
<gene>
    <name evidence="7" type="ORF">MNBD_ALPHA09-542</name>
</gene>
<comment type="subcellular location">
    <subcellularLocation>
        <location evidence="1">Membrane</location>
        <topology evidence="1">Multi-pass membrane protein</topology>
    </subcellularLocation>
</comment>
<evidence type="ECO:0000256" key="3">
    <source>
        <dbReference type="ARBA" id="ARBA00022960"/>
    </source>
</evidence>
<dbReference type="GO" id="GO:0005886">
    <property type="term" value="C:plasma membrane"/>
    <property type="evidence" value="ECO:0007669"/>
    <property type="project" value="TreeGrafter"/>
</dbReference>
<evidence type="ECO:0000256" key="2">
    <source>
        <dbReference type="ARBA" id="ARBA00022692"/>
    </source>
</evidence>
<evidence type="ECO:0000256" key="1">
    <source>
        <dbReference type="ARBA" id="ARBA00004141"/>
    </source>
</evidence>
<feature type="transmembrane region" description="Helical" evidence="6">
    <location>
        <begin position="85"/>
        <end position="106"/>
    </location>
</feature>
<dbReference type="InterPro" id="IPR001182">
    <property type="entry name" value="FtsW/RodA"/>
</dbReference>
<dbReference type="Pfam" id="PF01098">
    <property type="entry name" value="FTSW_RODA_SPOVE"/>
    <property type="match status" value="1"/>
</dbReference>
<evidence type="ECO:0000256" key="6">
    <source>
        <dbReference type="SAM" id="Phobius"/>
    </source>
</evidence>
<reference evidence="7" key="1">
    <citation type="submission" date="2018-06" db="EMBL/GenBank/DDBJ databases">
        <authorList>
            <person name="Zhirakovskaya E."/>
        </authorList>
    </citation>
    <scope>NUCLEOTIDE SEQUENCE</scope>
</reference>
<protein>
    <submittedName>
        <fullName evidence="7">Rod shape-determining protein RodA</fullName>
    </submittedName>
</protein>
<keyword evidence="5 6" id="KW-0472">Membrane</keyword>
<keyword evidence="2 6" id="KW-0812">Transmembrane</keyword>
<keyword evidence="4 6" id="KW-1133">Transmembrane helix</keyword>
<feature type="transmembrane region" description="Helical" evidence="6">
    <location>
        <begin position="280"/>
        <end position="300"/>
    </location>
</feature>
<proteinExistence type="inferred from homology"/>
<feature type="transmembrane region" description="Helical" evidence="6">
    <location>
        <begin position="149"/>
        <end position="166"/>
    </location>
</feature>